<feature type="domain" description="CHAT" evidence="1">
    <location>
        <begin position="256"/>
        <end position="394"/>
    </location>
</feature>
<proteinExistence type="predicted"/>
<keyword evidence="3" id="KW-1185">Reference proteome</keyword>
<gene>
    <name evidence="2" type="ORF">HNR20_000748</name>
</gene>
<dbReference type="RefSeq" id="WP_184176526.1">
    <property type="nucleotide sequence ID" value="NZ_BMNF01000003.1"/>
</dbReference>
<protein>
    <recommendedName>
        <fullName evidence="1">CHAT domain-containing protein</fullName>
    </recommendedName>
</protein>
<dbReference type="AlphaFoldDB" id="A0A840VHD1"/>
<sequence length="427" mass="46862">MDLPLFRSPEVTARTTVTDKGICLRLTAARGPAPTDIQLVDADIVREHCAKLGKRVGRIAASCRQCWPVATDAAGEALGNLAAAGRIFLFDVLHDPQRDFPRLSLFLQAACPTWQSRQSRTPLIHAIAETDQYFPWELLPLFAPTSTVRAGNQAELERAALAFPGFAAVVERRDPDHVPDSTSLNGWDGLPIRMVYDASFPGVQQEVGFFRGKDALFLLKGPYPKDSDDPAAPTLAQQLCDPALGLDHNRDGPLDQVVHFSCHCQAADGDTTRYAYHLSDEQGRKLVVPLEELAEEMMRIWAAEMIAARPGSRPDMPLVFLNGCGTVAMDPTSAASLHKPFRHNRNRGIIGTIANVPDRIAAEISKWFYLNLLVERHDVGQALHEAKWRLLQDRGNPLGLLYSIHAYAGLRIEPVPTHAGPADGGAR</sequence>
<dbReference type="InterPro" id="IPR024983">
    <property type="entry name" value="CHAT_dom"/>
</dbReference>
<accession>A0A840VHD1</accession>
<comment type="caution">
    <text evidence="2">The sequence shown here is derived from an EMBL/GenBank/DDBJ whole genome shotgun (WGS) entry which is preliminary data.</text>
</comment>
<evidence type="ECO:0000259" key="1">
    <source>
        <dbReference type="Pfam" id="PF12770"/>
    </source>
</evidence>
<dbReference type="Pfam" id="PF12770">
    <property type="entry name" value="CHAT"/>
    <property type="match status" value="1"/>
</dbReference>
<evidence type="ECO:0000313" key="3">
    <source>
        <dbReference type="Proteomes" id="UP000586947"/>
    </source>
</evidence>
<dbReference type="Proteomes" id="UP000586947">
    <property type="component" value="Unassembled WGS sequence"/>
</dbReference>
<organism evidence="2 3">
    <name type="scientific">Micromonospora parathelypteridis</name>
    <dbReference type="NCBI Taxonomy" id="1839617"/>
    <lineage>
        <taxon>Bacteria</taxon>
        <taxon>Bacillati</taxon>
        <taxon>Actinomycetota</taxon>
        <taxon>Actinomycetes</taxon>
        <taxon>Micromonosporales</taxon>
        <taxon>Micromonosporaceae</taxon>
        <taxon>Micromonospora</taxon>
    </lineage>
</organism>
<evidence type="ECO:0000313" key="2">
    <source>
        <dbReference type="EMBL" id="MBB5476243.1"/>
    </source>
</evidence>
<dbReference type="EMBL" id="JACHDP010000001">
    <property type="protein sequence ID" value="MBB5476243.1"/>
    <property type="molecule type" value="Genomic_DNA"/>
</dbReference>
<reference evidence="2 3" key="1">
    <citation type="submission" date="2020-08" db="EMBL/GenBank/DDBJ databases">
        <title>Sequencing the genomes of 1000 actinobacteria strains.</title>
        <authorList>
            <person name="Klenk H.-P."/>
        </authorList>
    </citation>
    <scope>NUCLEOTIDE SEQUENCE [LARGE SCALE GENOMIC DNA]</scope>
    <source>
        <strain evidence="2 3">DSM 103125</strain>
    </source>
</reference>
<name>A0A840VHD1_9ACTN</name>